<keyword evidence="2" id="KW-1185">Reference proteome</keyword>
<gene>
    <name evidence="1" type="ORF">OESDEN_21723</name>
</gene>
<proteinExistence type="predicted"/>
<dbReference type="EMBL" id="KN609560">
    <property type="protein sequence ID" value="KHJ78654.1"/>
    <property type="molecule type" value="Genomic_DNA"/>
</dbReference>
<evidence type="ECO:0000313" key="2">
    <source>
        <dbReference type="Proteomes" id="UP000053660"/>
    </source>
</evidence>
<evidence type="ECO:0000313" key="1">
    <source>
        <dbReference type="EMBL" id="KHJ78654.1"/>
    </source>
</evidence>
<organism evidence="1 2">
    <name type="scientific">Oesophagostomum dentatum</name>
    <name type="common">Nodular worm</name>
    <dbReference type="NCBI Taxonomy" id="61180"/>
    <lineage>
        <taxon>Eukaryota</taxon>
        <taxon>Metazoa</taxon>
        <taxon>Ecdysozoa</taxon>
        <taxon>Nematoda</taxon>
        <taxon>Chromadorea</taxon>
        <taxon>Rhabditida</taxon>
        <taxon>Rhabditina</taxon>
        <taxon>Rhabditomorpha</taxon>
        <taxon>Strongyloidea</taxon>
        <taxon>Strongylidae</taxon>
        <taxon>Oesophagostomum</taxon>
    </lineage>
</organism>
<accession>A0A0B1S170</accession>
<name>A0A0B1S170_OESDE</name>
<dbReference type="Proteomes" id="UP000053660">
    <property type="component" value="Unassembled WGS sequence"/>
</dbReference>
<reference evidence="1 2" key="1">
    <citation type="submission" date="2014-03" db="EMBL/GenBank/DDBJ databases">
        <title>Draft genome of the hookworm Oesophagostomum dentatum.</title>
        <authorList>
            <person name="Mitreva M."/>
        </authorList>
    </citation>
    <scope>NUCLEOTIDE SEQUENCE [LARGE SCALE GENOMIC DNA]</scope>
    <source>
        <strain evidence="1 2">OD-Hann</strain>
    </source>
</reference>
<sequence>MLGIQDGSQPLRRRNKSSKKFVIIRTPKNEACFLPMTQNCDSKAAVEPVC</sequence>
<protein>
    <submittedName>
        <fullName evidence="1">Uncharacterized protein</fullName>
    </submittedName>
</protein>
<dbReference type="AlphaFoldDB" id="A0A0B1S170"/>